<keyword evidence="1" id="KW-1133">Transmembrane helix</keyword>
<keyword evidence="1" id="KW-0472">Membrane</keyword>
<dbReference type="Proteomes" id="UP001221328">
    <property type="component" value="Unassembled WGS sequence"/>
</dbReference>
<evidence type="ECO:0000256" key="1">
    <source>
        <dbReference type="SAM" id="Phobius"/>
    </source>
</evidence>
<name>A0ABT5G6X7_9ACTN</name>
<sequence length="88" mass="9370">MTPEHRNRTRTRTAAALTTALLTLLIAGALHHPGHLISLLLILTAALGATTATLALAAAFAPTTATRTAARHTLDLLLRVVPWYTPRN</sequence>
<protein>
    <submittedName>
        <fullName evidence="2">Uncharacterized protein</fullName>
    </submittedName>
</protein>
<dbReference type="EMBL" id="JAQOSK010000022">
    <property type="protein sequence ID" value="MDC2960357.1"/>
    <property type="molecule type" value="Genomic_DNA"/>
</dbReference>
<evidence type="ECO:0000313" key="3">
    <source>
        <dbReference type="Proteomes" id="UP001221328"/>
    </source>
</evidence>
<organism evidence="2 3">
    <name type="scientific">Streptomyces gilvifuscus</name>
    <dbReference type="NCBI Taxonomy" id="1550617"/>
    <lineage>
        <taxon>Bacteria</taxon>
        <taxon>Bacillati</taxon>
        <taxon>Actinomycetota</taxon>
        <taxon>Actinomycetes</taxon>
        <taxon>Kitasatosporales</taxon>
        <taxon>Streptomycetaceae</taxon>
        <taxon>Streptomyces</taxon>
    </lineage>
</organism>
<accession>A0ABT5G6X7</accession>
<evidence type="ECO:0000313" key="2">
    <source>
        <dbReference type="EMBL" id="MDC2960357.1"/>
    </source>
</evidence>
<feature type="transmembrane region" description="Helical" evidence="1">
    <location>
        <begin position="39"/>
        <end position="61"/>
    </location>
</feature>
<keyword evidence="3" id="KW-1185">Reference proteome</keyword>
<dbReference type="RefSeq" id="WP_272178506.1">
    <property type="nucleotide sequence ID" value="NZ_JAQOSK010000022.1"/>
</dbReference>
<gene>
    <name evidence="2" type="ORF">PO587_38620</name>
</gene>
<reference evidence="2 3" key="1">
    <citation type="journal article" date="2015" name="Int. J. Syst. Evol. Microbiol.">
        <title>Streptomyces gilvifuscus sp. nov., an actinomycete that produces antibacterial compounds isolated from soil.</title>
        <authorList>
            <person name="Nguyen T.M."/>
            <person name="Kim J."/>
        </authorList>
    </citation>
    <scope>NUCLEOTIDE SEQUENCE [LARGE SCALE GENOMIC DNA]</scope>
    <source>
        <strain evidence="2 3">T113</strain>
    </source>
</reference>
<keyword evidence="1" id="KW-0812">Transmembrane</keyword>
<comment type="caution">
    <text evidence="2">The sequence shown here is derived from an EMBL/GenBank/DDBJ whole genome shotgun (WGS) entry which is preliminary data.</text>
</comment>
<proteinExistence type="predicted"/>